<keyword evidence="3" id="KW-0808">Transferase</keyword>
<comment type="cofactor">
    <cofactor evidence="2">
        <name>Mg(2+)</name>
        <dbReference type="ChEBI" id="CHEBI:18420"/>
    </cofactor>
</comment>
<keyword evidence="4" id="KW-0479">Metal-binding</keyword>
<dbReference type="Pfam" id="PF03828">
    <property type="entry name" value="PAP_assoc"/>
    <property type="match status" value="1"/>
</dbReference>
<dbReference type="OrthoDB" id="408554at2759"/>
<dbReference type="EMBL" id="CAJNDS010002459">
    <property type="protein sequence ID" value="CAE7485371.1"/>
    <property type="molecule type" value="Genomic_DNA"/>
</dbReference>
<feature type="compositionally biased region" description="Basic and acidic residues" evidence="6">
    <location>
        <begin position="48"/>
        <end position="67"/>
    </location>
</feature>
<comment type="caution">
    <text evidence="8">The sequence shown here is derived from an EMBL/GenBank/DDBJ whole genome shotgun (WGS) entry which is preliminary data.</text>
</comment>
<keyword evidence="5" id="KW-0460">Magnesium</keyword>
<dbReference type="Proteomes" id="UP000604046">
    <property type="component" value="Unassembled WGS sequence"/>
</dbReference>
<evidence type="ECO:0000256" key="4">
    <source>
        <dbReference type="ARBA" id="ARBA00022723"/>
    </source>
</evidence>
<dbReference type="GO" id="GO:0031123">
    <property type="term" value="P:RNA 3'-end processing"/>
    <property type="evidence" value="ECO:0007669"/>
    <property type="project" value="TreeGrafter"/>
</dbReference>
<dbReference type="Gene3D" id="3.30.460.10">
    <property type="entry name" value="Beta Polymerase, domain 2"/>
    <property type="match status" value="1"/>
</dbReference>
<dbReference type="PANTHER" id="PTHR12271">
    <property type="entry name" value="POLY A POLYMERASE CID PAP -RELATED"/>
    <property type="match status" value="1"/>
</dbReference>
<organism evidence="8 9">
    <name type="scientific">Symbiodinium natans</name>
    <dbReference type="NCBI Taxonomy" id="878477"/>
    <lineage>
        <taxon>Eukaryota</taxon>
        <taxon>Sar</taxon>
        <taxon>Alveolata</taxon>
        <taxon>Dinophyceae</taxon>
        <taxon>Suessiales</taxon>
        <taxon>Symbiodiniaceae</taxon>
        <taxon>Symbiodinium</taxon>
    </lineage>
</organism>
<reference evidence="8" key="1">
    <citation type="submission" date="2021-02" db="EMBL/GenBank/DDBJ databases">
        <authorList>
            <person name="Dougan E. K."/>
            <person name="Rhodes N."/>
            <person name="Thang M."/>
            <person name="Chan C."/>
        </authorList>
    </citation>
    <scope>NUCLEOTIDE SEQUENCE</scope>
</reference>
<evidence type="ECO:0000256" key="2">
    <source>
        <dbReference type="ARBA" id="ARBA00001946"/>
    </source>
</evidence>
<dbReference type="SUPFAM" id="SSF81631">
    <property type="entry name" value="PAP/OAS1 substrate-binding domain"/>
    <property type="match status" value="1"/>
</dbReference>
<dbReference type="InterPro" id="IPR013087">
    <property type="entry name" value="Znf_C2H2_type"/>
</dbReference>
<gene>
    <name evidence="8" type="primary">cid1</name>
    <name evidence="8" type="ORF">SNAT2548_LOCUS27232</name>
</gene>
<dbReference type="GO" id="GO:0016779">
    <property type="term" value="F:nucleotidyltransferase activity"/>
    <property type="evidence" value="ECO:0007669"/>
    <property type="project" value="TreeGrafter"/>
</dbReference>
<feature type="domain" description="C2H2-type" evidence="7">
    <location>
        <begin position="1000"/>
        <end position="1022"/>
    </location>
</feature>
<dbReference type="PROSITE" id="PS00028">
    <property type="entry name" value="ZINC_FINGER_C2H2_1"/>
    <property type="match status" value="1"/>
</dbReference>
<dbReference type="Gene3D" id="1.10.1410.10">
    <property type="match status" value="1"/>
</dbReference>
<feature type="region of interest" description="Disordered" evidence="6">
    <location>
        <begin position="23"/>
        <end position="80"/>
    </location>
</feature>
<proteinExistence type="predicted"/>
<evidence type="ECO:0000313" key="8">
    <source>
        <dbReference type="EMBL" id="CAE7485371.1"/>
    </source>
</evidence>
<evidence type="ECO:0000256" key="1">
    <source>
        <dbReference type="ARBA" id="ARBA00001936"/>
    </source>
</evidence>
<dbReference type="InterPro" id="IPR002058">
    <property type="entry name" value="PAP_assoc"/>
</dbReference>
<protein>
    <submittedName>
        <fullName evidence="8">Cid1 protein</fullName>
    </submittedName>
</protein>
<evidence type="ECO:0000256" key="5">
    <source>
        <dbReference type="ARBA" id="ARBA00022842"/>
    </source>
</evidence>
<evidence type="ECO:0000256" key="6">
    <source>
        <dbReference type="SAM" id="MobiDB-lite"/>
    </source>
</evidence>
<comment type="cofactor">
    <cofactor evidence="1">
        <name>Mn(2+)</name>
        <dbReference type="ChEBI" id="CHEBI:29035"/>
    </cofactor>
</comment>
<dbReference type="PANTHER" id="PTHR12271:SF40">
    <property type="entry name" value="POLY(A) RNA POLYMERASE GLD2"/>
    <property type="match status" value="1"/>
</dbReference>
<name>A0A812SNP4_9DINO</name>
<accession>A0A812SNP4</accession>
<feature type="region of interest" description="Disordered" evidence="6">
    <location>
        <begin position="147"/>
        <end position="179"/>
    </location>
</feature>
<dbReference type="AlphaFoldDB" id="A0A812SNP4"/>
<dbReference type="GO" id="GO:0046872">
    <property type="term" value="F:metal ion binding"/>
    <property type="evidence" value="ECO:0007669"/>
    <property type="project" value="UniProtKB-KW"/>
</dbReference>
<feature type="compositionally biased region" description="Low complexity" evidence="6">
    <location>
        <begin position="165"/>
        <end position="179"/>
    </location>
</feature>
<feature type="compositionally biased region" description="Low complexity" evidence="6">
    <location>
        <begin position="147"/>
        <end position="158"/>
    </location>
</feature>
<dbReference type="InterPro" id="IPR043519">
    <property type="entry name" value="NT_sf"/>
</dbReference>
<sequence>MDPLPQLPEHEVCVVNTFLQIKEKRPELGRAGTAPARALGLDLDEEPPADHEAQDQAYEAHDEEASSKRQPAQKKPSWQRLNTPDLWEQQLMMEQMSSVASGKRTPAQKKPSWQRINTPDLWEQQLMMEAQLSVDKRLVVETGYPAPASPTAPAASTSLMRPVDATTASTPPAASTLAAPPQAVAPEVSYVGVPLLLVAPENPSVQIPQPPSQPDQGQDASLPQEQPCLLGRTTSPRPGDKKPAQGKQRQAQELPEPLAPGTLECNPAERGGQRIRWCVDGHKLESHAEKLISPEFELKVGQESQPFRLMVLATETGGRHGAGFKKAKGRCMLEMKCLGSLEGAPATSMLVTAGTGSRKQKSREVVKHSFADKNCCILPKGPDPVWDLKASLCKETKSIDICVEVRFQLVWRFVSSLFQTRLWELDGDVVKIDWKKFGKYELKFDPATKSMDGSAIPKTEDEKNWRKAAFKSALSPVEALLLGDGAGSEWDFEWSGGKFPVKFKAMLAWHVQTVGLVACHQDDDVGHPGSCQAGRLVDWLQSSPALLRRRISGEHVARSHGQNRSSLLLGKASHVGVVRWMVYDRRKVKVNRSLPAYEASEVEICNTSATCNRLDEQMELFRAAVASQHSDRLRRARLLSKVEAIAKQLLGPDVEVLGYGSCFTGVGESDAEVDATVYIPMTPSRAADVKTVTVTRAQQMRRILARCSQLGMRTADNLGARTARSASIEEFASVHLSGNLWRAYSAGRCILSCQRLMPLYSSHLIRAYLQLDQRLESLILALRHWARSAGIVGKEDGLLSSYTLALMAIYYVQVCDGLPSLHKLARADAREPDPDDRFDTCFLTFQDVADKPHQGPSGRSSADLLVDFFDFFSEKFNWQQEVVSVREGSRKTTDAPCFANLWGKTRKAGLHVEDPIELGRNLNSTVNPDVVERLRKLVREAAGKAASKNPDLAELICVDGSPMPSAGACELPHQLQPMRHMELPELMPHGSRSHSSQYECMVCGQTYPDLWLLRQHQVDTGHFNADDAKQLQLIRIRKDQDAAKAAEALNRLDHAMSESFESEE</sequence>
<evidence type="ECO:0000259" key="7">
    <source>
        <dbReference type="PROSITE" id="PS00028"/>
    </source>
</evidence>
<evidence type="ECO:0000256" key="3">
    <source>
        <dbReference type="ARBA" id="ARBA00022679"/>
    </source>
</evidence>
<feature type="region of interest" description="Disordered" evidence="6">
    <location>
        <begin position="202"/>
        <end position="267"/>
    </location>
</feature>
<keyword evidence="9" id="KW-1185">Reference proteome</keyword>
<evidence type="ECO:0000313" key="9">
    <source>
        <dbReference type="Proteomes" id="UP000604046"/>
    </source>
</evidence>